<sequence>MRTRLQRLTAVAGLAICAATGIGAVPATAAEVSACPDVDLIFARGTFEIPGLGIVGKPLLPALQRALPGKSVSAHAVDYAASFDQSSAGPGATEMTRQLTRRAAGCPGTKFVLGGLSQGASVTDIAVGVKSGLGSGEVVPDDLADRVVAVVAFGNPLGGLYRRTIKESSPIYGPKALELCNVGDPVCGGQGTRGPGLGHLSYGMDGSVDIAAKFVAQHYN</sequence>
<dbReference type="GO" id="GO:0052689">
    <property type="term" value="F:carboxylic ester hydrolase activity"/>
    <property type="evidence" value="ECO:0007669"/>
    <property type="project" value="UniProtKB-KW"/>
</dbReference>
<keyword evidence="4" id="KW-1015">Disulfide bond</keyword>
<reference evidence="6 7" key="1">
    <citation type="journal article" date="2015" name="Genome Announc.">
        <title>Draft Genome Sequence of Norvancomycin-Producing Strain Amycolatopsis orientalis CPCC200066.</title>
        <authorList>
            <person name="Lei X."/>
            <person name="Yuan F."/>
            <person name="Shi Y."/>
            <person name="Li X."/>
            <person name="Wang L."/>
            <person name="Hong B."/>
        </authorList>
    </citation>
    <scope>NUCLEOTIDE SEQUENCE [LARGE SCALE GENOMIC DNA]</scope>
    <source>
        <strain evidence="6 7">B-37</strain>
    </source>
</reference>
<evidence type="ECO:0000256" key="4">
    <source>
        <dbReference type="ARBA" id="ARBA00023157"/>
    </source>
</evidence>
<feature type="chain" id="PRO_5008256307" evidence="5">
    <location>
        <begin position="30"/>
        <end position="220"/>
    </location>
</feature>
<dbReference type="RefSeq" id="WP_044854844.1">
    <property type="nucleotide sequence ID" value="NZ_CP016174.1"/>
</dbReference>
<dbReference type="PANTHER" id="PTHR33630">
    <property type="entry name" value="CUTINASE RV1984C-RELATED-RELATED"/>
    <property type="match status" value="1"/>
</dbReference>
<keyword evidence="5" id="KW-0732">Signal</keyword>
<evidence type="ECO:0000313" key="6">
    <source>
        <dbReference type="EMBL" id="ANN18341.1"/>
    </source>
</evidence>
<dbReference type="STRING" id="31958.SD37_23700"/>
<evidence type="ECO:0000256" key="2">
    <source>
        <dbReference type="ARBA" id="ARBA00022487"/>
    </source>
</evidence>
<dbReference type="InterPro" id="IPR000675">
    <property type="entry name" value="Cutinase/axe"/>
</dbReference>
<dbReference type="SMART" id="SM01110">
    <property type="entry name" value="Cutinase"/>
    <property type="match status" value="1"/>
</dbReference>
<protein>
    <submittedName>
        <fullName evidence="6">Cutinase</fullName>
    </submittedName>
</protein>
<evidence type="ECO:0000256" key="1">
    <source>
        <dbReference type="ARBA" id="ARBA00007534"/>
    </source>
</evidence>
<keyword evidence="3" id="KW-0378">Hydrolase</keyword>
<comment type="similarity">
    <text evidence="1">Belongs to the cutinase family.</text>
</comment>
<dbReference type="Proteomes" id="UP000093695">
    <property type="component" value="Chromosome"/>
</dbReference>
<accession>A0A193C1E6</accession>
<dbReference type="KEGG" id="aori:SD37_23700"/>
<keyword evidence="7" id="KW-1185">Reference proteome</keyword>
<dbReference type="SUPFAM" id="SSF53474">
    <property type="entry name" value="alpha/beta-Hydrolases"/>
    <property type="match status" value="1"/>
</dbReference>
<gene>
    <name evidence="6" type="ORF">SD37_23700</name>
</gene>
<evidence type="ECO:0000313" key="7">
    <source>
        <dbReference type="Proteomes" id="UP000093695"/>
    </source>
</evidence>
<keyword evidence="2" id="KW-0719">Serine esterase</keyword>
<dbReference type="Pfam" id="PF01083">
    <property type="entry name" value="Cutinase"/>
    <property type="match status" value="1"/>
</dbReference>
<dbReference type="Gene3D" id="3.40.50.1820">
    <property type="entry name" value="alpha/beta hydrolase"/>
    <property type="match status" value="1"/>
</dbReference>
<organism evidence="6 7">
    <name type="scientific">Amycolatopsis orientalis</name>
    <name type="common">Nocardia orientalis</name>
    <dbReference type="NCBI Taxonomy" id="31958"/>
    <lineage>
        <taxon>Bacteria</taxon>
        <taxon>Bacillati</taxon>
        <taxon>Actinomycetota</taxon>
        <taxon>Actinomycetes</taxon>
        <taxon>Pseudonocardiales</taxon>
        <taxon>Pseudonocardiaceae</taxon>
        <taxon>Amycolatopsis</taxon>
    </lineage>
</organism>
<evidence type="ECO:0000256" key="5">
    <source>
        <dbReference type="SAM" id="SignalP"/>
    </source>
</evidence>
<name>A0A193C1E6_AMYOR</name>
<proteinExistence type="inferred from homology"/>
<dbReference type="InterPro" id="IPR029058">
    <property type="entry name" value="AB_hydrolase_fold"/>
</dbReference>
<feature type="signal peptide" evidence="5">
    <location>
        <begin position="1"/>
        <end position="29"/>
    </location>
</feature>
<dbReference type="PANTHER" id="PTHR33630:SF9">
    <property type="entry name" value="CUTINASE 4"/>
    <property type="match status" value="1"/>
</dbReference>
<dbReference type="AlphaFoldDB" id="A0A193C1E6"/>
<evidence type="ECO:0000256" key="3">
    <source>
        <dbReference type="ARBA" id="ARBA00022801"/>
    </source>
</evidence>
<dbReference type="EMBL" id="CP016174">
    <property type="protein sequence ID" value="ANN18341.1"/>
    <property type="molecule type" value="Genomic_DNA"/>
</dbReference>